<dbReference type="Proteomes" id="UP000663845">
    <property type="component" value="Unassembled WGS sequence"/>
</dbReference>
<dbReference type="EMBL" id="CAJNOG010000164">
    <property type="protein sequence ID" value="CAF1029102.1"/>
    <property type="molecule type" value="Genomic_DNA"/>
</dbReference>
<protein>
    <submittedName>
        <fullName evidence="3">Uncharacterized protein</fullName>
    </submittedName>
</protein>
<dbReference type="EMBL" id="CAJOBB010000348">
    <property type="protein sequence ID" value="CAF3657803.1"/>
    <property type="molecule type" value="Genomic_DNA"/>
</dbReference>
<evidence type="ECO:0000313" key="2">
    <source>
        <dbReference type="EMBL" id="CAF1029102.1"/>
    </source>
</evidence>
<evidence type="ECO:0000313" key="3">
    <source>
        <dbReference type="EMBL" id="CAF3657803.1"/>
    </source>
</evidence>
<accession>A0A818RQX3</accession>
<sequence>MGNAVSSPLPPPRPTSYMVTKANQFLGQKPDYEWFIAEKGGAHGEDIYEHRIVVTTFPITLTKADFDDYVENKFCDREENIRKKITALFKVNTDCDIEKNISFNYESNGKISAVLTQILYEKLTSTGEIKISVGYSRYIRQTKTNSQFEFEYWKSNEERVTKALQFLYGNTLLQELSLA</sequence>
<dbReference type="EMBL" id="CAJOAZ010000693">
    <property type="protein sequence ID" value="CAF3697978.1"/>
    <property type="molecule type" value="Genomic_DNA"/>
</dbReference>
<reference evidence="3" key="1">
    <citation type="submission" date="2021-02" db="EMBL/GenBank/DDBJ databases">
        <authorList>
            <person name="Nowell W R."/>
        </authorList>
    </citation>
    <scope>NUCLEOTIDE SEQUENCE</scope>
</reference>
<proteinExistence type="predicted"/>
<organism evidence="3 5">
    <name type="scientific">Adineta steineri</name>
    <dbReference type="NCBI Taxonomy" id="433720"/>
    <lineage>
        <taxon>Eukaryota</taxon>
        <taxon>Metazoa</taxon>
        <taxon>Spiralia</taxon>
        <taxon>Gnathifera</taxon>
        <taxon>Rotifera</taxon>
        <taxon>Eurotatoria</taxon>
        <taxon>Bdelloidea</taxon>
        <taxon>Adinetida</taxon>
        <taxon>Adinetidae</taxon>
        <taxon>Adineta</taxon>
    </lineage>
</organism>
<dbReference type="Proteomes" id="UP000663860">
    <property type="component" value="Unassembled WGS sequence"/>
</dbReference>
<dbReference type="AlphaFoldDB" id="A0A818RQX3"/>
<evidence type="ECO:0000313" key="1">
    <source>
        <dbReference type="EMBL" id="CAF1015061.1"/>
    </source>
</evidence>
<name>A0A818RQX3_9BILA</name>
<evidence type="ECO:0000313" key="5">
    <source>
        <dbReference type="Proteomes" id="UP000663868"/>
    </source>
</evidence>
<evidence type="ECO:0000313" key="4">
    <source>
        <dbReference type="EMBL" id="CAF3697978.1"/>
    </source>
</evidence>
<gene>
    <name evidence="1" type="ORF">IZO911_LOCUS18397</name>
    <name evidence="2" type="ORF">JYZ213_LOCUS17496</name>
    <name evidence="3" type="ORF">KXQ929_LOCUS8134</name>
    <name evidence="4" type="ORF">OXD698_LOCUS12076</name>
</gene>
<dbReference type="Proteomes" id="UP000663844">
    <property type="component" value="Unassembled WGS sequence"/>
</dbReference>
<comment type="caution">
    <text evidence="3">The sequence shown here is derived from an EMBL/GenBank/DDBJ whole genome shotgun (WGS) entry which is preliminary data.</text>
</comment>
<dbReference type="Proteomes" id="UP000663868">
    <property type="component" value="Unassembled WGS sequence"/>
</dbReference>
<dbReference type="EMBL" id="CAJNOE010000177">
    <property type="protein sequence ID" value="CAF1015061.1"/>
    <property type="molecule type" value="Genomic_DNA"/>
</dbReference>